<dbReference type="EMBL" id="ON125396">
    <property type="protein sequence ID" value="UXO98147.1"/>
    <property type="molecule type" value="mRNA"/>
</dbReference>
<evidence type="ECO:0000256" key="3">
    <source>
        <dbReference type="ARBA" id="ARBA00022729"/>
    </source>
</evidence>
<organism evidence="7">
    <name type="scientific">Tenebrio molitor</name>
    <name type="common">Yellow mealworm beetle</name>
    <dbReference type="NCBI Taxonomy" id="7067"/>
    <lineage>
        <taxon>Eukaryota</taxon>
        <taxon>Metazoa</taxon>
        <taxon>Ecdysozoa</taxon>
        <taxon>Arthropoda</taxon>
        <taxon>Hexapoda</taxon>
        <taxon>Insecta</taxon>
        <taxon>Pterygota</taxon>
        <taxon>Neoptera</taxon>
        <taxon>Endopterygota</taxon>
        <taxon>Coleoptera</taxon>
        <taxon>Polyphaga</taxon>
        <taxon>Cucujiformia</taxon>
        <taxon>Tenebrionidae</taxon>
        <taxon>Tenebrio</taxon>
    </lineage>
</organism>
<keyword evidence="4" id="KW-0964">Secreted</keyword>
<dbReference type="Pfam" id="PF00049">
    <property type="entry name" value="Insulin"/>
    <property type="match status" value="1"/>
</dbReference>
<feature type="signal peptide" evidence="5">
    <location>
        <begin position="1"/>
        <end position="19"/>
    </location>
</feature>
<keyword evidence="2" id="KW-0165">Cleavage on pair of basic residues</keyword>
<evidence type="ECO:0000256" key="1">
    <source>
        <dbReference type="ARBA" id="ARBA00009034"/>
    </source>
</evidence>
<accession>A0A977SQS8</accession>
<dbReference type="Gene3D" id="1.10.100.10">
    <property type="entry name" value="Insulin-like"/>
    <property type="match status" value="1"/>
</dbReference>
<keyword evidence="3 5" id="KW-0732">Signal</keyword>
<dbReference type="InterPro" id="IPR016179">
    <property type="entry name" value="Insulin-like"/>
</dbReference>
<dbReference type="GO" id="GO:0005576">
    <property type="term" value="C:extracellular region"/>
    <property type="evidence" value="ECO:0007669"/>
    <property type="project" value="UniProtKB-SubCell"/>
</dbReference>
<feature type="domain" description="Insulin-like" evidence="6">
    <location>
        <begin position="30"/>
        <end position="104"/>
    </location>
</feature>
<dbReference type="GO" id="GO:0005179">
    <property type="term" value="F:hormone activity"/>
    <property type="evidence" value="ECO:0007669"/>
    <property type="project" value="InterPro"/>
</dbReference>
<proteinExistence type="evidence at transcript level"/>
<evidence type="ECO:0000259" key="6">
    <source>
        <dbReference type="SMART" id="SM00078"/>
    </source>
</evidence>
<dbReference type="SMART" id="SM00078">
    <property type="entry name" value="IlGF"/>
    <property type="match status" value="1"/>
</dbReference>
<dbReference type="SUPFAM" id="SSF56994">
    <property type="entry name" value="Insulin-like"/>
    <property type="match status" value="1"/>
</dbReference>
<name>A0A977SQS8_TENMO</name>
<sequence>MTCIIRLVALLFVVESCAGALKVPFWSDKRILCGRLLENAQFLVCRGVPPAFKRSSLGWNEWDGEKLQKEEQVGAIDKKEYFAKWRKHECCDKGCTSGDLKSYC</sequence>
<feature type="chain" id="PRO_5037640119" evidence="5">
    <location>
        <begin position="20"/>
        <end position="104"/>
    </location>
</feature>
<evidence type="ECO:0000256" key="4">
    <source>
        <dbReference type="RuleBase" id="RU000406"/>
    </source>
</evidence>
<evidence type="ECO:0000256" key="2">
    <source>
        <dbReference type="ARBA" id="ARBA00022685"/>
    </source>
</evidence>
<comment type="similarity">
    <text evidence="1 4">Belongs to the insulin family.</text>
</comment>
<reference evidence="7" key="1">
    <citation type="journal article" date="2022" name="J. Proteome Res.">
        <title>Neuropeptidomes of Tenebrio molitor L. and Zophobas atratus Fab. (Coleoptera, Polyphaga: Tenebrionidae).</title>
        <authorList>
            <person name="Marciniak P."/>
            <person name="Pacholska-Bogalska J."/>
            <person name="Ragionieri L."/>
        </authorList>
    </citation>
    <scope>NUCLEOTIDE SEQUENCE</scope>
    <source>
        <strain evidence="7">DN39680_c0_g1_i1</strain>
    </source>
</reference>
<dbReference type="InterPro" id="IPR022353">
    <property type="entry name" value="Insulin_CS"/>
</dbReference>
<dbReference type="AlphaFoldDB" id="A0A977SQS8"/>
<comment type="subcellular location">
    <subcellularLocation>
        <location evidence="4">Secreted</location>
    </subcellularLocation>
</comment>
<dbReference type="InterPro" id="IPR036438">
    <property type="entry name" value="Insulin-like_sf"/>
</dbReference>
<evidence type="ECO:0000313" key="7">
    <source>
        <dbReference type="EMBL" id="UXO98147.1"/>
    </source>
</evidence>
<protein>
    <submittedName>
        <fullName evidence="7">Insulin like peptide 6 allele 1</fullName>
    </submittedName>
</protein>
<dbReference type="PROSITE" id="PS00262">
    <property type="entry name" value="INSULIN"/>
    <property type="match status" value="1"/>
</dbReference>
<evidence type="ECO:0000256" key="5">
    <source>
        <dbReference type="SAM" id="SignalP"/>
    </source>
</evidence>